<dbReference type="PANTHER" id="PTHR23028">
    <property type="entry name" value="ACETYLTRANSFERASE"/>
    <property type="match status" value="1"/>
</dbReference>
<dbReference type="GO" id="GO:0016020">
    <property type="term" value="C:membrane"/>
    <property type="evidence" value="ECO:0007669"/>
    <property type="project" value="TreeGrafter"/>
</dbReference>
<feature type="transmembrane region" description="Helical" evidence="1">
    <location>
        <begin position="241"/>
        <end position="257"/>
    </location>
</feature>
<dbReference type="InterPro" id="IPR002656">
    <property type="entry name" value="Acyl_transf_3_dom"/>
</dbReference>
<organism evidence="3 4">
    <name type="scientific">Pseudomonas gingeri</name>
    <dbReference type="NCBI Taxonomy" id="117681"/>
    <lineage>
        <taxon>Bacteria</taxon>
        <taxon>Pseudomonadati</taxon>
        <taxon>Pseudomonadota</taxon>
        <taxon>Gammaproteobacteria</taxon>
        <taxon>Pseudomonadales</taxon>
        <taxon>Pseudomonadaceae</taxon>
        <taxon>Pseudomonas</taxon>
    </lineage>
</organism>
<feature type="transmembrane region" description="Helical" evidence="1">
    <location>
        <begin position="161"/>
        <end position="179"/>
    </location>
</feature>
<dbReference type="InterPro" id="IPR050879">
    <property type="entry name" value="Acyltransferase_3"/>
</dbReference>
<dbReference type="Pfam" id="PF01757">
    <property type="entry name" value="Acyl_transf_3"/>
    <property type="match status" value="1"/>
</dbReference>
<comment type="caution">
    <text evidence="3">The sequence shown here is derived from an EMBL/GenBank/DDBJ whole genome shotgun (WGS) entry which is preliminary data.</text>
</comment>
<feature type="transmembrane region" description="Helical" evidence="1">
    <location>
        <begin position="185"/>
        <end position="205"/>
    </location>
</feature>
<keyword evidence="1" id="KW-0472">Membrane</keyword>
<feature type="transmembrane region" description="Helical" evidence="1">
    <location>
        <begin position="217"/>
        <end position="235"/>
    </location>
</feature>
<dbReference type="AlphaFoldDB" id="A0A7Y8BJW2"/>
<keyword evidence="3" id="KW-0012">Acyltransferase</keyword>
<name>A0A7Y8BJW2_9PSED</name>
<protein>
    <submittedName>
        <fullName evidence="3">Acyltransferase</fullName>
    </submittedName>
</protein>
<evidence type="ECO:0000313" key="4">
    <source>
        <dbReference type="Proteomes" id="UP000582981"/>
    </source>
</evidence>
<feature type="transmembrane region" description="Helical" evidence="1">
    <location>
        <begin position="41"/>
        <end position="64"/>
    </location>
</feature>
<gene>
    <name evidence="3" type="ORF">HX829_07960</name>
</gene>
<feature type="domain" description="Acyltransferase 3" evidence="2">
    <location>
        <begin position="1"/>
        <end position="316"/>
    </location>
</feature>
<evidence type="ECO:0000259" key="2">
    <source>
        <dbReference type="Pfam" id="PF01757"/>
    </source>
</evidence>
<feature type="transmembrane region" description="Helical" evidence="1">
    <location>
        <begin position="308"/>
        <end position="333"/>
    </location>
</feature>
<sequence>MDYMRIFAFVSVLIGHKFYASLVAALSDPTLHTTFKTIAGWLIPVCLGGAAGVVVFFLTSGYIITHVLRSETPGEFLIKRFFRIYPLYVTAIIIETAVNHYMEGVAIPPASTLIPRLLLLGDYFGVPPALWGVEWTLRIEVAFYVFMAIASKAGLIQHSRYLPLLYLVASAALCIAPNFPSAPGLAYGYFTLYAPFLFVGSLIYLFQKEMADKRTAVVAGLLIITVFLLEIPHLQPSWKDSNYAIIAVLVFLFGFATRQHLPDGKIIRLLSNLTYSVYLFHNWTWYYINFYVEKAGLTIIPSSLQTLIVLFALCYCFHLTIETYGLAAGRRVLSFYRRHKKKQPAIAVPTS</sequence>
<keyword evidence="3" id="KW-0808">Transferase</keyword>
<dbReference type="RefSeq" id="WP_177143764.1">
    <property type="nucleotide sequence ID" value="NZ_JACAPU010000011.1"/>
</dbReference>
<dbReference type="PANTHER" id="PTHR23028:SF53">
    <property type="entry name" value="ACYL_TRANSF_3 DOMAIN-CONTAINING PROTEIN"/>
    <property type="match status" value="1"/>
</dbReference>
<feature type="transmembrane region" description="Helical" evidence="1">
    <location>
        <begin position="85"/>
        <end position="102"/>
    </location>
</feature>
<keyword evidence="1" id="KW-1133">Transmembrane helix</keyword>
<dbReference type="GO" id="GO:0016747">
    <property type="term" value="F:acyltransferase activity, transferring groups other than amino-acyl groups"/>
    <property type="evidence" value="ECO:0007669"/>
    <property type="project" value="InterPro"/>
</dbReference>
<accession>A0A7Y8BJW2</accession>
<evidence type="ECO:0000313" key="3">
    <source>
        <dbReference type="EMBL" id="NWB46425.1"/>
    </source>
</evidence>
<evidence type="ECO:0000256" key="1">
    <source>
        <dbReference type="SAM" id="Phobius"/>
    </source>
</evidence>
<dbReference type="Proteomes" id="UP000582981">
    <property type="component" value="Unassembled WGS sequence"/>
</dbReference>
<dbReference type="GO" id="GO:0000271">
    <property type="term" value="P:polysaccharide biosynthetic process"/>
    <property type="evidence" value="ECO:0007669"/>
    <property type="project" value="TreeGrafter"/>
</dbReference>
<proteinExistence type="predicted"/>
<reference evidence="3 4" key="1">
    <citation type="submission" date="2020-04" db="EMBL/GenBank/DDBJ databases">
        <title>Molecular characterization of pseudomonads from Agaricus bisporus reveal novel blotch 2 pathogens in Western Europe.</title>
        <authorList>
            <person name="Taparia T."/>
            <person name="Krijger M."/>
            <person name="Haynes E."/>
            <person name="Elpinstone J.G."/>
            <person name="Noble R."/>
            <person name="Van Der Wolf J."/>
        </authorList>
    </citation>
    <scope>NUCLEOTIDE SEQUENCE [LARGE SCALE GENOMIC DNA]</scope>
    <source>
        <strain evidence="3 4">F1001</strain>
    </source>
</reference>
<feature type="transmembrane region" description="Helical" evidence="1">
    <location>
        <begin position="269"/>
        <end position="288"/>
    </location>
</feature>
<dbReference type="EMBL" id="JACAPU010000011">
    <property type="protein sequence ID" value="NWB46425.1"/>
    <property type="molecule type" value="Genomic_DNA"/>
</dbReference>
<feature type="transmembrane region" description="Helical" evidence="1">
    <location>
        <begin position="129"/>
        <end position="149"/>
    </location>
</feature>
<keyword evidence="1" id="KW-0812">Transmembrane</keyword>